<evidence type="ECO:0000259" key="10">
    <source>
        <dbReference type="Pfam" id="PF09375"/>
    </source>
</evidence>
<dbReference type="AlphaFoldDB" id="A0A6P2BQ65"/>
<dbReference type="PANTHER" id="PTHR31632:SF2">
    <property type="entry name" value="PLASMA MEMBRANE IRON PERMEASE"/>
    <property type="match status" value="1"/>
</dbReference>
<evidence type="ECO:0000256" key="4">
    <source>
        <dbReference type="ARBA" id="ARBA00008333"/>
    </source>
</evidence>
<keyword evidence="6" id="KW-0732">Signal</keyword>
<feature type="transmembrane region" description="Helical" evidence="9">
    <location>
        <begin position="52"/>
        <end position="78"/>
    </location>
</feature>
<feature type="transmembrane region" description="Helical" evidence="9">
    <location>
        <begin position="122"/>
        <end position="139"/>
    </location>
</feature>
<evidence type="ECO:0000256" key="7">
    <source>
        <dbReference type="ARBA" id="ARBA00022989"/>
    </source>
</evidence>
<dbReference type="Gene3D" id="1.20.1420.20">
    <property type="entry name" value="M75 peptidase, HXXE motif"/>
    <property type="match status" value="1"/>
</dbReference>
<feature type="transmembrane region" description="Helical" evidence="9">
    <location>
        <begin position="257"/>
        <end position="277"/>
    </location>
</feature>
<dbReference type="NCBIfam" id="NF041756">
    <property type="entry name" value="EfeU"/>
    <property type="match status" value="1"/>
</dbReference>
<evidence type="ECO:0000313" key="12">
    <source>
        <dbReference type="Proteomes" id="UP000460272"/>
    </source>
</evidence>
<dbReference type="EMBL" id="RPFW01000007">
    <property type="protein sequence ID" value="TVZ01100.1"/>
    <property type="molecule type" value="Genomic_DNA"/>
</dbReference>
<dbReference type="InterPro" id="IPR038352">
    <property type="entry name" value="Imelysin_sf"/>
</dbReference>
<dbReference type="CDD" id="cd14656">
    <property type="entry name" value="Imelysin-like_EfeO"/>
    <property type="match status" value="1"/>
</dbReference>
<keyword evidence="8 9" id="KW-0472">Membrane</keyword>
<evidence type="ECO:0000256" key="3">
    <source>
        <dbReference type="ARBA" id="ARBA00005989"/>
    </source>
</evidence>
<dbReference type="InterPro" id="IPR034981">
    <property type="entry name" value="Imelysin-like_EfeO/Algp7"/>
</dbReference>
<evidence type="ECO:0000256" key="6">
    <source>
        <dbReference type="ARBA" id="ARBA00022729"/>
    </source>
</evidence>
<reference evidence="11 12" key="1">
    <citation type="submission" date="2018-11" db="EMBL/GenBank/DDBJ databases">
        <title>Trebonia kvetii gen.nov., sp.nov., a novel acidophilic actinobacterium, and proposal of the new actinobacterial family Treboniaceae fam. nov.</title>
        <authorList>
            <person name="Rapoport D."/>
            <person name="Sagova-Mareckova M."/>
            <person name="Sedlacek I."/>
            <person name="Provaznik J."/>
            <person name="Kralova S."/>
            <person name="Pavlinic D."/>
            <person name="Benes V."/>
            <person name="Kopecky J."/>
        </authorList>
    </citation>
    <scope>NUCLEOTIDE SEQUENCE [LARGE SCALE GENOMIC DNA]</scope>
    <source>
        <strain evidence="11 12">15Tr583</strain>
    </source>
</reference>
<dbReference type="GO" id="GO:0033573">
    <property type="term" value="C:high-affinity iron permease complex"/>
    <property type="evidence" value="ECO:0007669"/>
    <property type="project" value="InterPro"/>
</dbReference>
<comment type="similarity">
    <text evidence="3">Belongs to the EfeM/EfeO family.</text>
</comment>
<evidence type="ECO:0000313" key="11">
    <source>
        <dbReference type="EMBL" id="TVZ01100.1"/>
    </source>
</evidence>
<proteinExistence type="inferred from homology"/>
<sequence length="716" mass="73571">MTWADSVPNLLIGLREGLEAGLVVTILLAAVKKTAAARAEQGGEPALSAGPIWLGVVGAVSLVGAFAAVLTFSVSVLSSQQQEAVGGLLSVLAVCLVTGMIFWMRRTASTLSSHLRGEVERAVAIGAGALTLTAFLSVGREGLETTLFLWTAAKASGQTVGPLIGAAVGIAAAIALCWLLYRRAVRLNVGVFFNRTAFALIVIAAGVLAYGFGDLQDAGWLPGHTWVAFDLTAPIDPGSWWASIVTGLTELSPRMTVLQVTAWLAYLAFVIPAFVNAGRAATKSAVKPAAPAVDTVSAARPAPVVAPAANGTAIGRWERTAAGSPWLVGGVLVAVPALAAGVTIAVLPAAQSSGASTVSVTRTKCAPEWTSAGAGTQTITVTNNSGLAGEIRLDNAAGAIIGEIETLGPGTSAPLTATLGTGSYTFQCLMGSKPATSSQAVAVSAVSAGTGTKVSDPVAVKPVTVAELTPPNKLYQGYAAVQLTDLAADVTAIQADLRRGDIARAKQDWLTAQLAWERVGASYNSFGDLGLAVDGLPDGLADGVSDKGFTGLHRLEYGLWHGQLASELLPVADAVARNVAAIQQNLTSDDLTGDPTNLSLRAHEIIEDALRDHLSGIDDEGAGAAYAMTYADTRVDRAVLGYLARLLNQRQPGLVATAERQLGTLDAALEATKANGQWQPLTAVSLDKRQQVNAATGELVETLAAVPDLLEVPVTH</sequence>
<dbReference type="PANTHER" id="PTHR31632">
    <property type="entry name" value="IRON TRANSPORTER FTH1"/>
    <property type="match status" value="1"/>
</dbReference>
<accession>A0A6P2BQ65</accession>
<evidence type="ECO:0000256" key="2">
    <source>
        <dbReference type="ARBA" id="ARBA00004196"/>
    </source>
</evidence>
<feature type="domain" description="Imelysin-like" evidence="10">
    <location>
        <begin position="475"/>
        <end position="589"/>
    </location>
</feature>
<organism evidence="11 12">
    <name type="scientific">Trebonia kvetii</name>
    <dbReference type="NCBI Taxonomy" id="2480626"/>
    <lineage>
        <taxon>Bacteria</taxon>
        <taxon>Bacillati</taxon>
        <taxon>Actinomycetota</taxon>
        <taxon>Actinomycetes</taxon>
        <taxon>Streptosporangiales</taxon>
        <taxon>Treboniaceae</taxon>
        <taxon>Trebonia</taxon>
    </lineage>
</organism>
<evidence type="ECO:0000256" key="1">
    <source>
        <dbReference type="ARBA" id="ARBA00004141"/>
    </source>
</evidence>
<comment type="caution">
    <text evidence="11">The sequence shown here is derived from an EMBL/GenBank/DDBJ whole genome shotgun (WGS) entry which is preliminary data.</text>
</comment>
<dbReference type="InterPro" id="IPR004923">
    <property type="entry name" value="FTR1/Fip1/EfeU"/>
</dbReference>
<feature type="transmembrane region" description="Helical" evidence="9">
    <location>
        <begin position="192"/>
        <end position="212"/>
    </location>
</feature>
<evidence type="ECO:0000256" key="8">
    <source>
        <dbReference type="ARBA" id="ARBA00023136"/>
    </source>
</evidence>
<keyword evidence="7 9" id="KW-1133">Transmembrane helix</keyword>
<evidence type="ECO:0000256" key="5">
    <source>
        <dbReference type="ARBA" id="ARBA00022692"/>
    </source>
</evidence>
<dbReference type="OrthoDB" id="7260758at2"/>
<evidence type="ECO:0000256" key="9">
    <source>
        <dbReference type="SAM" id="Phobius"/>
    </source>
</evidence>
<comment type="subcellular location">
    <subcellularLocation>
        <location evidence="2">Cell envelope</location>
    </subcellularLocation>
    <subcellularLocation>
        <location evidence="1">Membrane</location>
        <topology evidence="1">Multi-pass membrane protein</topology>
    </subcellularLocation>
</comment>
<dbReference type="Pfam" id="PF09375">
    <property type="entry name" value="Peptidase_M75"/>
    <property type="match status" value="1"/>
</dbReference>
<feature type="transmembrane region" description="Helical" evidence="9">
    <location>
        <begin position="326"/>
        <end position="350"/>
    </location>
</feature>
<keyword evidence="12" id="KW-1185">Reference proteome</keyword>
<dbReference type="Proteomes" id="UP000460272">
    <property type="component" value="Unassembled WGS sequence"/>
</dbReference>
<feature type="transmembrane region" description="Helical" evidence="9">
    <location>
        <begin position="12"/>
        <end position="31"/>
    </location>
</feature>
<dbReference type="Pfam" id="PF03239">
    <property type="entry name" value="FTR1"/>
    <property type="match status" value="1"/>
</dbReference>
<name>A0A6P2BQ65_9ACTN</name>
<dbReference type="InterPro" id="IPR018976">
    <property type="entry name" value="Imelysin-like"/>
</dbReference>
<keyword evidence="5 9" id="KW-0812">Transmembrane</keyword>
<comment type="similarity">
    <text evidence="4">Belongs to the oxidase-dependent Fe transporter (OFeT) (TC 9.A.10.1) family.</text>
</comment>
<gene>
    <name evidence="11" type="ORF">EAS64_32925</name>
</gene>
<dbReference type="RefSeq" id="WP_145859405.1">
    <property type="nucleotide sequence ID" value="NZ_RPFW01000007.1"/>
</dbReference>
<dbReference type="GO" id="GO:0030313">
    <property type="term" value="C:cell envelope"/>
    <property type="evidence" value="ECO:0007669"/>
    <property type="project" value="UniProtKB-SubCell"/>
</dbReference>
<protein>
    <submittedName>
        <fullName evidence="11">Iron permease</fullName>
    </submittedName>
</protein>
<dbReference type="GO" id="GO:0015093">
    <property type="term" value="F:ferrous iron transmembrane transporter activity"/>
    <property type="evidence" value="ECO:0007669"/>
    <property type="project" value="TreeGrafter"/>
</dbReference>
<feature type="transmembrane region" description="Helical" evidence="9">
    <location>
        <begin position="159"/>
        <end position="180"/>
    </location>
</feature>
<feature type="transmembrane region" description="Helical" evidence="9">
    <location>
        <begin position="84"/>
        <end position="102"/>
    </location>
</feature>